<comment type="caution">
    <text evidence="1">The sequence shown here is derived from an EMBL/GenBank/DDBJ whole genome shotgun (WGS) entry which is preliminary data.</text>
</comment>
<reference evidence="1" key="1">
    <citation type="submission" date="2021-06" db="EMBL/GenBank/DDBJ databases">
        <authorList>
            <person name="Kallberg Y."/>
            <person name="Tangrot J."/>
            <person name="Rosling A."/>
        </authorList>
    </citation>
    <scope>NUCLEOTIDE SEQUENCE</scope>
    <source>
        <strain evidence="1">IL203A</strain>
    </source>
</reference>
<organism evidence="1 2">
    <name type="scientific">Dentiscutata heterogama</name>
    <dbReference type="NCBI Taxonomy" id="1316150"/>
    <lineage>
        <taxon>Eukaryota</taxon>
        <taxon>Fungi</taxon>
        <taxon>Fungi incertae sedis</taxon>
        <taxon>Mucoromycota</taxon>
        <taxon>Glomeromycotina</taxon>
        <taxon>Glomeromycetes</taxon>
        <taxon>Diversisporales</taxon>
        <taxon>Gigasporaceae</taxon>
        <taxon>Dentiscutata</taxon>
    </lineage>
</organism>
<feature type="non-terminal residue" evidence="1">
    <location>
        <position position="97"/>
    </location>
</feature>
<name>A0ACA9LDR2_9GLOM</name>
<gene>
    <name evidence="1" type="ORF">DHETER_LOCUS3869</name>
</gene>
<sequence>MKTETSAMKISIEQLLEKVKSTMMEFTLIYANDQTDDYKNITSTKLTSIEVTHIQTNKPEDINDPEMKIEYLNMLRKRNFIEKDSDSSLAENEQDAV</sequence>
<dbReference type="Proteomes" id="UP000789702">
    <property type="component" value="Unassembled WGS sequence"/>
</dbReference>
<proteinExistence type="predicted"/>
<keyword evidence="2" id="KW-1185">Reference proteome</keyword>
<evidence type="ECO:0000313" key="2">
    <source>
        <dbReference type="Proteomes" id="UP000789702"/>
    </source>
</evidence>
<dbReference type="EMBL" id="CAJVPU010003568">
    <property type="protein sequence ID" value="CAG8520011.1"/>
    <property type="molecule type" value="Genomic_DNA"/>
</dbReference>
<protein>
    <submittedName>
        <fullName evidence="1">794_t:CDS:1</fullName>
    </submittedName>
</protein>
<accession>A0ACA9LDR2</accession>
<evidence type="ECO:0000313" key="1">
    <source>
        <dbReference type="EMBL" id="CAG8520011.1"/>
    </source>
</evidence>